<name>A0ABY6YXL1_9BACL</name>
<organism evidence="1 2">
    <name type="scientific">Alicyclobacillus dauci</name>
    <dbReference type="NCBI Taxonomy" id="1475485"/>
    <lineage>
        <taxon>Bacteria</taxon>
        <taxon>Bacillati</taxon>
        <taxon>Bacillota</taxon>
        <taxon>Bacilli</taxon>
        <taxon>Bacillales</taxon>
        <taxon>Alicyclobacillaceae</taxon>
        <taxon>Alicyclobacillus</taxon>
    </lineage>
</organism>
<accession>A0ABY6YXL1</accession>
<reference evidence="1" key="1">
    <citation type="submission" date="2022-08" db="EMBL/GenBank/DDBJ databases">
        <title>Alicyclobacillus dauci DSM2870, complete genome.</title>
        <authorList>
            <person name="Wang Q."/>
            <person name="Cai R."/>
            <person name="Wang Z."/>
        </authorList>
    </citation>
    <scope>NUCLEOTIDE SEQUENCE</scope>
    <source>
        <strain evidence="1">DSM 28700</strain>
    </source>
</reference>
<gene>
    <name evidence="1" type="ORF">NZD86_13285</name>
</gene>
<dbReference type="EMBL" id="CP104064">
    <property type="protein sequence ID" value="WAH35282.1"/>
    <property type="molecule type" value="Genomic_DNA"/>
</dbReference>
<evidence type="ECO:0000313" key="1">
    <source>
        <dbReference type="EMBL" id="WAH35282.1"/>
    </source>
</evidence>
<proteinExistence type="predicted"/>
<keyword evidence="2" id="KW-1185">Reference proteome</keyword>
<evidence type="ECO:0000313" key="2">
    <source>
        <dbReference type="Proteomes" id="UP001164803"/>
    </source>
</evidence>
<sequence>MRKIRHESIESQAKQINQVLQGHYAYYRVAGNMKWLLNMYQATRSLK</sequence>
<dbReference type="RefSeq" id="WP_268042367.1">
    <property type="nucleotide sequence ID" value="NZ_CP104064.1"/>
</dbReference>
<dbReference type="Proteomes" id="UP001164803">
    <property type="component" value="Chromosome"/>
</dbReference>
<protein>
    <submittedName>
        <fullName evidence="1">Uncharacterized protein</fullName>
    </submittedName>
</protein>